<dbReference type="EMBL" id="BTRK01000001">
    <property type="protein sequence ID" value="GMR30741.1"/>
    <property type="molecule type" value="Genomic_DNA"/>
</dbReference>
<dbReference type="AlphaFoldDB" id="A0AAN5C6W6"/>
<accession>A0AAN5C6W6</accession>
<gene>
    <name evidence="1" type="ORF">PMAYCL1PPCAC_00936</name>
</gene>
<evidence type="ECO:0000313" key="2">
    <source>
        <dbReference type="Proteomes" id="UP001328107"/>
    </source>
</evidence>
<evidence type="ECO:0000313" key="1">
    <source>
        <dbReference type="EMBL" id="GMR30741.1"/>
    </source>
</evidence>
<keyword evidence="2" id="KW-1185">Reference proteome</keyword>
<feature type="non-terminal residue" evidence="1">
    <location>
        <position position="1"/>
    </location>
</feature>
<name>A0AAN5C6W6_9BILA</name>
<organism evidence="1 2">
    <name type="scientific">Pristionchus mayeri</name>
    <dbReference type="NCBI Taxonomy" id="1317129"/>
    <lineage>
        <taxon>Eukaryota</taxon>
        <taxon>Metazoa</taxon>
        <taxon>Ecdysozoa</taxon>
        <taxon>Nematoda</taxon>
        <taxon>Chromadorea</taxon>
        <taxon>Rhabditida</taxon>
        <taxon>Rhabditina</taxon>
        <taxon>Diplogasteromorpha</taxon>
        <taxon>Diplogasteroidea</taxon>
        <taxon>Neodiplogasteridae</taxon>
        <taxon>Pristionchus</taxon>
    </lineage>
</organism>
<dbReference type="Proteomes" id="UP001328107">
    <property type="component" value="Unassembled WGS sequence"/>
</dbReference>
<comment type="caution">
    <text evidence="1">The sequence shown here is derived from an EMBL/GenBank/DDBJ whole genome shotgun (WGS) entry which is preliminary data.</text>
</comment>
<protein>
    <submittedName>
        <fullName evidence="1">Uncharacterized protein</fullName>
    </submittedName>
</protein>
<proteinExistence type="predicted"/>
<reference evidence="2" key="1">
    <citation type="submission" date="2022-10" db="EMBL/GenBank/DDBJ databases">
        <title>Genome assembly of Pristionchus species.</title>
        <authorList>
            <person name="Yoshida K."/>
            <person name="Sommer R.J."/>
        </authorList>
    </citation>
    <scope>NUCLEOTIDE SEQUENCE [LARGE SCALE GENOMIC DNA]</scope>
    <source>
        <strain evidence="2">RS5460</strain>
    </source>
</reference>
<sequence length="132" mass="14919">SNFREATTSSRIRALPIPRSYSTLWRRALKNFNSPPVFLMPGHNSVISANSAYTIISGSGAVRFRNFTGFAEDDPLPSVYAAPGDAIESSLHNKHSRHSRQYRFRRQLPYRDGLLQGRAGKVGRRQIRDCLQ</sequence>